<dbReference type="GO" id="GO:0000160">
    <property type="term" value="P:phosphorelay signal transduction system"/>
    <property type="evidence" value="ECO:0007669"/>
    <property type="project" value="InterPro"/>
</dbReference>
<organism evidence="4 5">
    <name type="scientific">Abyssobacteria bacterium (strain SURF_5)</name>
    <dbReference type="NCBI Taxonomy" id="2093360"/>
    <lineage>
        <taxon>Bacteria</taxon>
        <taxon>Pseudomonadati</taxon>
        <taxon>Candidatus Hydrogenedentota</taxon>
        <taxon>Candidatus Abyssobacteria</taxon>
    </lineage>
</organism>
<dbReference type="PANTHER" id="PTHR44591:SF3">
    <property type="entry name" value="RESPONSE REGULATORY DOMAIN-CONTAINING PROTEIN"/>
    <property type="match status" value="1"/>
</dbReference>
<proteinExistence type="predicted"/>
<name>A0A3A4NTH0_ABYX5</name>
<dbReference type="PANTHER" id="PTHR44591">
    <property type="entry name" value="STRESS RESPONSE REGULATOR PROTEIN 1"/>
    <property type="match status" value="1"/>
</dbReference>
<evidence type="ECO:0000313" key="5">
    <source>
        <dbReference type="Proteomes" id="UP000265882"/>
    </source>
</evidence>
<protein>
    <submittedName>
        <fullName evidence="4">Response regulator</fullName>
    </submittedName>
</protein>
<evidence type="ECO:0000256" key="2">
    <source>
        <dbReference type="PROSITE-ProRule" id="PRU00169"/>
    </source>
</evidence>
<dbReference type="PROSITE" id="PS50110">
    <property type="entry name" value="RESPONSE_REGULATORY"/>
    <property type="match status" value="1"/>
</dbReference>
<reference evidence="4 5" key="1">
    <citation type="journal article" date="2017" name="ISME J.">
        <title>Energy and carbon metabolisms in a deep terrestrial subsurface fluid microbial community.</title>
        <authorList>
            <person name="Momper L."/>
            <person name="Jungbluth S.P."/>
            <person name="Lee M.D."/>
            <person name="Amend J.P."/>
        </authorList>
    </citation>
    <scope>NUCLEOTIDE SEQUENCE [LARGE SCALE GENOMIC DNA]</scope>
    <source>
        <strain evidence="4">SURF_5</strain>
    </source>
</reference>
<dbReference type="CDD" id="cd00156">
    <property type="entry name" value="REC"/>
    <property type="match status" value="1"/>
</dbReference>
<dbReference type="Gene3D" id="3.40.50.2300">
    <property type="match status" value="1"/>
</dbReference>
<comment type="caution">
    <text evidence="4">The sequence shown here is derived from an EMBL/GenBank/DDBJ whole genome shotgun (WGS) entry which is preliminary data.</text>
</comment>
<dbReference type="InterPro" id="IPR050595">
    <property type="entry name" value="Bact_response_regulator"/>
</dbReference>
<evidence type="ECO:0000259" key="3">
    <source>
        <dbReference type="PROSITE" id="PS50110"/>
    </source>
</evidence>
<feature type="domain" description="Response regulatory" evidence="3">
    <location>
        <begin position="24"/>
        <end position="138"/>
    </location>
</feature>
<feature type="modified residue" description="4-aspartylphosphate" evidence="2">
    <location>
        <position position="73"/>
    </location>
</feature>
<dbReference type="SUPFAM" id="SSF52172">
    <property type="entry name" value="CheY-like"/>
    <property type="match status" value="1"/>
</dbReference>
<evidence type="ECO:0000313" key="4">
    <source>
        <dbReference type="EMBL" id="RJP23858.1"/>
    </source>
</evidence>
<dbReference type="InterPro" id="IPR001789">
    <property type="entry name" value="Sig_transdc_resp-reg_receiver"/>
</dbReference>
<accession>A0A3A4NTH0</accession>
<dbReference type="InterPro" id="IPR011006">
    <property type="entry name" value="CheY-like_superfamily"/>
</dbReference>
<evidence type="ECO:0000256" key="1">
    <source>
        <dbReference type="ARBA" id="ARBA00022553"/>
    </source>
</evidence>
<keyword evidence="1 2" id="KW-0597">Phosphoprotein</keyword>
<sequence>MTIPARISKCFRTEREKRMVDNRQILIIDDNEEVRQLFCDIIEILGYAPRPVGGGVAALQQLKATHFDLVILDMHMPDLNGLDTFKAIRQFNSSVPVLVTTGFGMDKNVQEALSMGALLCLEKPFNVNRALKVIREIVEKESPRK</sequence>
<gene>
    <name evidence="4" type="ORF">C4520_05300</name>
</gene>
<dbReference type="SMART" id="SM00448">
    <property type="entry name" value="REC"/>
    <property type="match status" value="1"/>
</dbReference>
<dbReference type="EMBL" id="QZKU01000042">
    <property type="protein sequence ID" value="RJP23858.1"/>
    <property type="molecule type" value="Genomic_DNA"/>
</dbReference>
<dbReference type="Pfam" id="PF00072">
    <property type="entry name" value="Response_reg"/>
    <property type="match status" value="1"/>
</dbReference>
<dbReference type="Proteomes" id="UP000265882">
    <property type="component" value="Unassembled WGS sequence"/>
</dbReference>
<dbReference type="AlphaFoldDB" id="A0A3A4NTH0"/>